<proteinExistence type="predicted"/>
<organism evidence="1 2">
    <name type="scientific">Pyronema omphalodes (strain CBS 100304)</name>
    <name type="common">Pyronema confluens</name>
    <dbReference type="NCBI Taxonomy" id="1076935"/>
    <lineage>
        <taxon>Eukaryota</taxon>
        <taxon>Fungi</taxon>
        <taxon>Dikarya</taxon>
        <taxon>Ascomycota</taxon>
        <taxon>Pezizomycotina</taxon>
        <taxon>Pezizomycetes</taxon>
        <taxon>Pezizales</taxon>
        <taxon>Pyronemataceae</taxon>
        <taxon>Pyronema</taxon>
    </lineage>
</organism>
<dbReference type="EMBL" id="HF935526">
    <property type="protein sequence ID" value="CCX31026.1"/>
    <property type="molecule type" value="Genomic_DNA"/>
</dbReference>
<keyword evidence="2" id="KW-1185">Reference proteome</keyword>
<dbReference type="Proteomes" id="UP000018144">
    <property type="component" value="Unassembled WGS sequence"/>
</dbReference>
<protein>
    <submittedName>
        <fullName evidence="1">Uncharacterized protein</fullName>
    </submittedName>
</protein>
<dbReference type="AlphaFoldDB" id="U4LTR8"/>
<accession>U4LTR8</accession>
<gene>
    <name evidence="1" type="ORF">PCON_09842</name>
</gene>
<evidence type="ECO:0000313" key="1">
    <source>
        <dbReference type="EMBL" id="CCX31026.1"/>
    </source>
</evidence>
<name>U4LTR8_PYROM</name>
<evidence type="ECO:0000313" key="2">
    <source>
        <dbReference type="Proteomes" id="UP000018144"/>
    </source>
</evidence>
<reference evidence="1 2" key="1">
    <citation type="journal article" date="2013" name="PLoS Genet.">
        <title>The genome and development-dependent transcriptomes of Pyronema confluens: a window into fungal evolution.</title>
        <authorList>
            <person name="Traeger S."/>
            <person name="Altegoer F."/>
            <person name="Freitag M."/>
            <person name="Gabaldon T."/>
            <person name="Kempken F."/>
            <person name="Kumar A."/>
            <person name="Marcet-Houben M."/>
            <person name="Poggeler S."/>
            <person name="Stajich J.E."/>
            <person name="Nowrousian M."/>
        </authorList>
    </citation>
    <scope>NUCLEOTIDE SEQUENCE [LARGE SCALE GENOMIC DNA]</scope>
    <source>
        <strain evidence="2">CBS 100304</strain>
        <tissue evidence="1">Vegetative mycelium</tissue>
    </source>
</reference>
<sequence>MLLNSPPTITFVQRSISDESDDEIEEEKHTIVSSTSADEMEYLLRMVFKRPMSSTFRLWIDTKTSGDVNFTLRQLAEEFHRIAKEDKGKEINRLHLTLWECVVDEVRVEWANERTKAMQSPSIITFLTPNFTPTGRKLCSCFSSSPTFTSAAALETALLGSFIHIGKMGPITRIWITTKDGRKIDVTLTELAEQVSRTSKDGLRVVDASGLWGFGVYEVWLS</sequence>